<proteinExistence type="predicted"/>
<protein>
    <submittedName>
        <fullName evidence="3">Sporulation integral membrane protein YlbJ</fullName>
    </submittedName>
</protein>
<organism evidence="3 4">
    <name type="scientific">Heliobacterium mobile</name>
    <name type="common">Heliobacillus mobilis</name>
    <dbReference type="NCBI Taxonomy" id="28064"/>
    <lineage>
        <taxon>Bacteria</taxon>
        <taxon>Bacillati</taxon>
        <taxon>Bacillota</taxon>
        <taxon>Clostridia</taxon>
        <taxon>Eubacteriales</taxon>
        <taxon>Heliobacteriaceae</taxon>
        <taxon>Heliobacterium</taxon>
    </lineage>
</organism>
<keyword evidence="1" id="KW-0812">Transmembrane</keyword>
<reference evidence="3 4" key="1">
    <citation type="submission" date="2019-11" db="EMBL/GenBank/DDBJ databases">
        <title>Whole-genome sequence of a the green, strictly anaerobic photosynthetic bacterium Heliobacillus mobilis DSM 6151.</title>
        <authorList>
            <person name="Kyndt J.A."/>
            <person name="Meyer T.E."/>
        </authorList>
    </citation>
    <scope>NUCLEOTIDE SEQUENCE [LARGE SCALE GENOMIC DNA]</scope>
    <source>
        <strain evidence="3 4">DSM 6151</strain>
    </source>
</reference>
<feature type="transmembrane region" description="Helical" evidence="1">
    <location>
        <begin position="80"/>
        <end position="105"/>
    </location>
</feature>
<feature type="transmembrane region" description="Helical" evidence="1">
    <location>
        <begin position="216"/>
        <end position="234"/>
    </location>
</feature>
<feature type="transmembrane region" description="Helical" evidence="1">
    <location>
        <begin position="6"/>
        <end position="24"/>
    </location>
</feature>
<evidence type="ECO:0000256" key="1">
    <source>
        <dbReference type="SAM" id="Phobius"/>
    </source>
</evidence>
<dbReference type="EMBL" id="WNKU01000001">
    <property type="protein sequence ID" value="MTV47658.1"/>
    <property type="molecule type" value="Genomic_DNA"/>
</dbReference>
<feature type="transmembrane region" description="Helical" evidence="1">
    <location>
        <begin position="117"/>
        <end position="139"/>
    </location>
</feature>
<evidence type="ECO:0000313" key="4">
    <source>
        <dbReference type="Proteomes" id="UP000430670"/>
    </source>
</evidence>
<feature type="transmembrane region" description="Helical" evidence="1">
    <location>
        <begin position="145"/>
        <end position="164"/>
    </location>
</feature>
<gene>
    <name evidence="3" type="ORF">GJ688_01515</name>
</gene>
<feature type="domain" description="Nucleoside transporter/FeoB GTPase Gate" evidence="2">
    <location>
        <begin position="40"/>
        <end position="141"/>
    </location>
</feature>
<feature type="transmembrane region" description="Helical" evidence="1">
    <location>
        <begin position="325"/>
        <end position="344"/>
    </location>
</feature>
<comment type="caution">
    <text evidence="3">The sequence shown here is derived from an EMBL/GenBank/DDBJ whole genome shotgun (WGS) entry which is preliminary data.</text>
</comment>
<evidence type="ECO:0000259" key="2">
    <source>
        <dbReference type="Pfam" id="PF07670"/>
    </source>
</evidence>
<feature type="transmembrane region" description="Helical" evidence="1">
    <location>
        <begin position="293"/>
        <end position="313"/>
    </location>
</feature>
<evidence type="ECO:0000313" key="3">
    <source>
        <dbReference type="EMBL" id="MTV47658.1"/>
    </source>
</evidence>
<dbReference type="AlphaFoldDB" id="A0A6I3SBF2"/>
<dbReference type="RefSeq" id="WP_155474747.1">
    <property type="nucleotide sequence ID" value="NZ_WNKU01000001.1"/>
</dbReference>
<keyword evidence="4" id="KW-1185">Reference proteome</keyword>
<feature type="transmembrane region" description="Helical" evidence="1">
    <location>
        <begin position="36"/>
        <end position="60"/>
    </location>
</feature>
<dbReference type="Proteomes" id="UP000430670">
    <property type="component" value="Unassembled WGS sequence"/>
</dbReference>
<name>A0A6I3SBF2_HELMO</name>
<dbReference type="InterPro" id="IPR011642">
    <property type="entry name" value="Gate_dom"/>
</dbReference>
<keyword evidence="1" id="KW-0472">Membrane</keyword>
<accession>A0A6I3SBF2</accession>
<keyword evidence="1" id="KW-1133">Transmembrane helix</keyword>
<sequence>MGKGPIALFLYFLLLTPLMIYYPSESLSAAREGLQLWLNVLLPALFPFLVVAELILGMGLPRLVGVLLEPLMRPLFRLPGAAAVVVAIGFTTGFPVGAIITARLIREGALTTTEGERLSLFTNNASPLFMLGAVGAGLFGSSEAGLMLAAAHYGANLVVGWLYTRTLPPPPRSFSTVGRRSNLWNRLEAEWKLFSTQSKPPGEILGNAITRGMNNILAIGGYMMFFVVTFRLLLAGDVITPLLSGLEEVLQWLHLNPTLAPGMIAGLLEMSIGCQQIAAAHAPLTERLMMTSFLLAWSGISIQAQVSTFLAGTGVRLSRYLLARLAQGFLSVAILYVLLLYLPLPMSSSYIPPLTEFNLWWIWPGKSGLVYVLIGIMLIFSMIFIKGARKK</sequence>
<dbReference type="Pfam" id="PF07670">
    <property type="entry name" value="Gate"/>
    <property type="match status" value="1"/>
</dbReference>
<feature type="transmembrane region" description="Helical" evidence="1">
    <location>
        <begin position="368"/>
        <end position="385"/>
    </location>
</feature>
<dbReference type="OrthoDB" id="1645614at2"/>